<proteinExistence type="predicted"/>
<reference evidence="3" key="1">
    <citation type="submission" date="2014-12" db="EMBL/GenBank/DDBJ databases">
        <authorList>
            <person name="Huang H.-H."/>
            <person name="Chen S.-C."/>
            <person name="Lai M.-C."/>
        </authorList>
    </citation>
    <scope>NUCLEOTIDE SEQUENCE</scope>
    <source>
        <strain evidence="3">K1F9705b</strain>
    </source>
</reference>
<dbReference type="CDD" id="cd02440">
    <property type="entry name" value="AdoMet_MTases"/>
    <property type="match status" value="1"/>
</dbReference>
<dbReference type="SUPFAM" id="SSF53335">
    <property type="entry name" value="S-adenosyl-L-methionine-dependent methyltransferases"/>
    <property type="match status" value="1"/>
</dbReference>
<protein>
    <recommendedName>
        <fullName evidence="2">Methyltransferase type 11 domain-containing protein</fullName>
    </recommendedName>
</protein>
<evidence type="ECO:0000259" key="2">
    <source>
        <dbReference type="Pfam" id="PF08241"/>
    </source>
</evidence>
<dbReference type="InterPro" id="IPR029063">
    <property type="entry name" value="SAM-dependent_MTases_sf"/>
</dbReference>
<dbReference type="SMR" id="A0A8J8B583"/>
<sequence>MTSEEYLEVTQQFYDGAIHEMYKECWGGENHHLGIFDETNTFFEAAIKANENLVGRLTITPETVILDVGSGFCGLPRYIAKNNDCNKVFGLNLSEKENAYARMKNAEEGLDEKISVIDGDYNNMPFADDEFDILVSQDAMLHSPDKGKLVRECARVLKPGGTFVFSDILEMETLSREEAERVYARVRTSNIATHDLYKEKLREAGFEILEIQDLGSSNLARSYQEVHDIVERKRDALINEKGTPAGIIDAALEGLRFWVEKGYEKKIGWALFVARLRKE</sequence>
<dbReference type="RefSeq" id="WP_211530435.1">
    <property type="nucleotide sequence ID" value="NZ_JWHL01000004.1"/>
</dbReference>
<dbReference type="EMBL" id="JWHL01000004">
    <property type="protein sequence ID" value="MBR1368799.1"/>
    <property type="molecule type" value="Genomic_DNA"/>
</dbReference>
<dbReference type="Gene3D" id="3.40.50.150">
    <property type="entry name" value="Vaccinia Virus protein VP39"/>
    <property type="match status" value="1"/>
</dbReference>
<keyword evidence="4" id="KW-1185">Reference proteome</keyword>
<evidence type="ECO:0000313" key="3">
    <source>
        <dbReference type="EMBL" id="MBR1368799.1"/>
    </source>
</evidence>
<accession>A0A8J8B583</accession>
<dbReference type="InterPro" id="IPR050447">
    <property type="entry name" value="Erg6_SMT_methyltransf"/>
</dbReference>
<dbReference type="Pfam" id="PF08241">
    <property type="entry name" value="Methyltransf_11"/>
    <property type="match status" value="1"/>
</dbReference>
<dbReference type="OrthoDB" id="147504at2157"/>
<gene>
    <name evidence="3" type="ORF">RJ53_04450</name>
</gene>
<dbReference type="PANTHER" id="PTHR44068:SF11">
    <property type="entry name" value="GERANYL DIPHOSPHATE 2-C-METHYLTRANSFERASE"/>
    <property type="match status" value="1"/>
</dbReference>
<dbReference type="AlphaFoldDB" id="A0A8J8B583"/>
<dbReference type="GO" id="GO:0008757">
    <property type="term" value="F:S-adenosylmethionine-dependent methyltransferase activity"/>
    <property type="evidence" value="ECO:0007669"/>
    <property type="project" value="InterPro"/>
</dbReference>
<dbReference type="InterPro" id="IPR013216">
    <property type="entry name" value="Methyltransf_11"/>
</dbReference>
<dbReference type="Proteomes" id="UP000730161">
    <property type="component" value="Unassembled WGS sequence"/>
</dbReference>
<keyword evidence="1" id="KW-0808">Transferase</keyword>
<dbReference type="PANTHER" id="PTHR44068">
    <property type="entry name" value="ZGC:194242"/>
    <property type="match status" value="1"/>
</dbReference>
<evidence type="ECO:0000313" key="4">
    <source>
        <dbReference type="Proteomes" id="UP000730161"/>
    </source>
</evidence>
<feature type="domain" description="Methyltransferase type 11" evidence="2">
    <location>
        <begin position="66"/>
        <end position="165"/>
    </location>
</feature>
<organism evidence="3 4">
    <name type="scientific">Methanocalculus chunghsingensis</name>
    <dbReference type="NCBI Taxonomy" id="156457"/>
    <lineage>
        <taxon>Archaea</taxon>
        <taxon>Methanobacteriati</taxon>
        <taxon>Methanobacteriota</taxon>
        <taxon>Stenosarchaea group</taxon>
        <taxon>Methanomicrobia</taxon>
        <taxon>Methanomicrobiales</taxon>
        <taxon>Methanocalculaceae</taxon>
        <taxon>Methanocalculus</taxon>
    </lineage>
</organism>
<evidence type="ECO:0000256" key="1">
    <source>
        <dbReference type="ARBA" id="ARBA00022679"/>
    </source>
</evidence>
<name>A0A8J8B583_9EURY</name>
<comment type="caution">
    <text evidence="3">The sequence shown here is derived from an EMBL/GenBank/DDBJ whole genome shotgun (WGS) entry which is preliminary data.</text>
</comment>